<feature type="region of interest" description="Disordered" evidence="1">
    <location>
        <begin position="1"/>
        <end position="37"/>
    </location>
</feature>
<evidence type="ECO:0000313" key="2">
    <source>
        <dbReference type="EMBL" id="KAK7453270.1"/>
    </source>
</evidence>
<name>A0ABR1J8D6_9AGAR</name>
<gene>
    <name evidence="2" type="ORF">VKT23_011946</name>
</gene>
<proteinExistence type="predicted"/>
<dbReference type="Proteomes" id="UP001498398">
    <property type="component" value="Unassembled WGS sequence"/>
</dbReference>
<evidence type="ECO:0000256" key="1">
    <source>
        <dbReference type="SAM" id="MobiDB-lite"/>
    </source>
</evidence>
<organism evidence="2 3">
    <name type="scientific">Marasmiellus scandens</name>
    <dbReference type="NCBI Taxonomy" id="2682957"/>
    <lineage>
        <taxon>Eukaryota</taxon>
        <taxon>Fungi</taxon>
        <taxon>Dikarya</taxon>
        <taxon>Basidiomycota</taxon>
        <taxon>Agaricomycotina</taxon>
        <taxon>Agaricomycetes</taxon>
        <taxon>Agaricomycetidae</taxon>
        <taxon>Agaricales</taxon>
        <taxon>Marasmiineae</taxon>
        <taxon>Omphalotaceae</taxon>
        <taxon>Marasmiellus</taxon>
    </lineage>
</organism>
<evidence type="ECO:0000313" key="3">
    <source>
        <dbReference type="Proteomes" id="UP001498398"/>
    </source>
</evidence>
<protein>
    <submittedName>
        <fullName evidence="2">Uncharacterized protein</fullName>
    </submittedName>
</protein>
<dbReference type="EMBL" id="JBANRG010000027">
    <property type="protein sequence ID" value="KAK7453270.1"/>
    <property type="molecule type" value="Genomic_DNA"/>
</dbReference>
<feature type="compositionally biased region" description="Basic and acidic residues" evidence="1">
    <location>
        <begin position="26"/>
        <end position="37"/>
    </location>
</feature>
<sequence>MPLPNTDKTQHGRIRNPPRARRKEYQRHCDKEKNHDLSREVRRSVAGSVGGNAVTVDKVEGKVGVSNEGEDGRVGGGVSLCAASDGEVGGEE</sequence>
<accession>A0ABR1J8D6</accession>
<feature type="region of interest" description="Disordered" evidence="1">
    <location>
        <begin position="64"/>
        <end position="92"/>
    </location>
</feature>
<feature type="compositionally biased region" description="Basic residues" evidence="1">
    <location>
        <begin position="11"/>
        <end position="25"/>
    </location>
</feature>
<reference evidence="2 3" key="1">
    <citation type="submission" date="2024-01" db="EMBL/GenBank/DDBJ databases">
        <title>A draft genome for the cacao thread blight pathogen Marasmiellus scandens.</title>
        <authorList>
            <person name="Baruah I.K."/>
            <person name="Leung J."/>
            <person name="Bukari Y."/>
            <person name="Amoako-Attah I."/>
            <person name="Meinhardt L.W."/>
            <person name="Bailey B.A."/>
            <person name="Cohen S.P."/>
        </authorList>
    </citation>
    <scope>NUCLEOTIDE SEQUENCE [LARGE SCALE GENOMIC DNA]</scope>
    <source>
        <strain evidence="2 3">GH-19</strain>
    </source>
</reference>
<comment type="caution">
    <text evidence="2">The sequence shown here is derived from an EMBL/GenBank/DDBJ whole genome shotgun (WGS) entry which is preliminary data.</text>
</comment>
<keyword evidence="3" id="KW-1185">Reference proteome</keyword>